<feature type="compositionally biased region" description="Basic residues" evidence="4">
    <location>
        <begin position="169"/>
        <end position="183"/>
    </location>
</feature>
<keyword evidence="5" id="KW-0812">Transmembrane</keyword>
<keyword evidence="1" id="KW-0479">Metal-binding</keyword>
<dbReference type="InterPro" id="IPR011016">
    <property type="entry name" value="Znf_RING-CH"/>
</dbReference>
<dbReference type="InterPro" id="IPR013083">
    <property type="entry name" value="Znf_RING/FYVE/PHD"/>
</dbReference>
<dbReference type="InterPro" id="IPR032053">
    <property type="entry name" value="Ribosomal_mS34"/>
</dbReference>
<dbReference type="OrthoDB" id="1912066at2759"/>
<feature type="compositionally biased region" description="Low complexity" evidence="4">
    <location>
        <begin position="33"/>
        <end position="46"/>
    </location>
</feature>
<evidence type="ECO:0000313" key="8">
    <source>
        <dbReference type="Proteomes" id="UP000224567"/>
    </source>
</evidence>
<keyword evidence="2" id="KW-0863">Zinc-finger</keyword>
<dbReference type="EMBL" id="MLFT02000006">
    <property type="protein sequence ID" value="PHT46719.1"/>
    <property type="molecule type" value="Genomic_DNA"/>
</dbReference>
<evidence type="ECO:0000256" key="2">
    <source>
        <dbReference type="ARBA" id="ARBA00022771"/>
    </source>
</evidence>
<dbReference type="GO" id="GO:0005739">
    <property type="term" value="C:mitochondrion"/>
    <property type="evidence" value="ECO:0007669"/>
    <property type="project" value="InterPro"/>
</dbReference>
<evidence type="ECO:0000259" key="6">
    <source>
        <dbReference type="PROSITE" id="PS51292"/>
    </source>
</evidence>
<dbReference type="GO" id="GO:0003735">
    <property type="term" value="F:structural constituent of ribosome"/>
    <property type="evidence" value="ECO:0007669"/>
    <property type="project" value="InterPro"/>
</dbReference>
<comment type="caution">
    <text evidence="7">The sequence shown here is derived from an EMBL/GenBank/DDBJ whole genome shotgun (WGS) entry which is preliminary data.</text>
</comment>
<keyword evidence="3" id="KW-0862">Zinc</keyword>
<accession>A0A2G2WNG4</accession>
<evidence type="ECO:0000256" key="5">
    <source>
        <dbReference type="SAM" id="Phobius"/>
    </source>
</evidence>
<name>A0A2G2WNG4_CAPBA</name>
<keyword evidence="5" id="KW-1133">Transmembrane helix</keyword>
<dbReference type="Pfam" id="PF12906">
    <property type="entry name" value="RINGv"/>
    <property type="match status" value="1"/>
</dbReference>
<dbReference type="Gene3D" id="3.30.40.10">
    <property type="entry name" value="Zinc/RING finger domain, C3HC4 (zinc finger)"/>
    <property type="match status" value="1"/>
</dbReference>
<evidence type="ECO:0000256" key="1">
    <source>
        <dbReference type="ARBA" id="ARBA00022723"/>
    </source>
</evidence>
<dbReference type="SUPFAM" id="SSF57850">
    <property type="entry name" value="RING/U-box"/>
    <property type="match status" value="1"/>
</dbReference>
<dbReference type="PANTHER" id="PTHR35316:SF1">
    <property type="entry name" value="28S RIBOSOMAL S34 PROTEIN"/>
    <property type="match status" value="1"/>
</dbReference>
<keyword evidence="5" id="KW-0472">Membrane</keyword>
<reference evidence="7 8" key="1">
    <citation type="journal article" date="2017" name="Genome Biol.">
        <title>New reference genome sequences of hot pepper reveal the massive evolution of plant disease-resistance genes by retroduplication.</title>
        <authorList>
            <person name="Kim S."/>
            <person name="Park J."/>
            <person name="Yeom S.I."/>
            <person name="Kim Y.M."/>
            <person name="Seo E."/>
            <person name="Kim K.T."/>
            <person name="Kim M.S."/>
            <person name="Lee J.M."/>
            <person name="Cheong K."/>
            <person name="Shin H.S."/>
            <person name="Kim S.B."/>
            <person name="Han K."/>
            <person name="Lee J."/>
            <person name="Park M."/>
            <person name="Lee H.A."/>
            <person name="Lee H.Y."/>
            <person name="Lee Y."/>
            <person name="Oh S."/>
            <person name="Lee J.H."/>
            <person name="Choi E."/>
            <person name="Choi E."/>
            <person name="Lee S.E."/>
            <person name="Jeon J."/>
            <person name="Kim H."/>
            <person name="Choi G."/>
            <person name="Song H."/>
            <person name="Lee J."/>
            <person name="Lee S.C."/>
            <person name="Kwon J.K."/>
            <person name="Lee H.Y."/>
            <person name="Koo N."/>
            <person name="Hong Y."/>
            <person name="Kim R.W."/>
            <person name="Kang W.H."/>
            <person name="Huh J.H."/>
            <person name="Kang B.C."/>
            <person name="Yang T.J."/>
            <person name="Lee Y.H."/>
            <person name="Bennetzen J.L."/>
            <person name="Choi D."/>
        </authorList>
    </citation>
    <scope>NUCLEOTIDE SEQUENCE [LARGE SCALE GENOMIC DNA]</scope>
    <source>
        <strain evidence="8">cv. PBC81</strain>
    </source>
</reference>
<feature type="compositionally biased region" description="Polar residues" evidence="4">
    <location>
        <begin position="148"/>
        <end position="163"/>
    </location>
</feature>
<feature type="region of interest" description="Disordered" evidence="4">
    <location>
        <begin position="144"/>
        <end position="211"/>
    </location>
</feature>
<dbReference type="PANTHER" id="PTHR35316">
    <property type="entry name" value="28S RIBOSOMAL S34 PROTEIN"/>
    <property type="match status" value="1"/>
</dbReference>
<dbReference type="PROSITE" id="PS51292">
    <property type="entry name" value="ZF_RING_CH"/>
    <property type="match status" value="1"/>
</dbReference>
<evidence type="ECO:0000313" key="7">
    <source>
        <dbReference type="EMBL" id="PHT46719.1"/>
    </source>
</evidence>
<feature type="region of interest" description="Disordered" evidence="4">
    <location>
        <begin position="33"/>
        <end position="54"/>
    </location>
</feature>
<feature type="domain" description="RING-CH-type" evidence="6">
    <location>
        <begin position="261"/>
        <end position="337"/>
    </location>
</feature>
<organism evidence="7 8">
    <name type="scientific">Capsicum baccatum</name>
    <name type="common">Peruvian pepper</name>
    <dbReference type="NCBI Taxonomy" id="33114"/>
    <lineage>
        <taxon>Eukaryota</taxon>
        <taxon>Viridiplantae</taxon>
        <taxon>Streptophyta</taxon>
        <taxon>Embryophyta</taxon>
        <taxon>Tracheophyta</taxon>
        <taxon>Spermatophyta</taxon>
        <taxon>Magnoliopsida</taxon>
        <taxon>eudicotyledons</taxon>
        <taxon>Gunneridae</taxon>
        <taxon>Pentapetalae</taxon>
        <taxon>asterids</taxon>
        <taxon>lamiids</taxon>
        <taxon>Solanales</taxon>
        <taxon>Solanaceae</taxon>
        <taxon>Solanoideae</taxon>
        <taxon>Capsiceae</taxon>
        <taxon>Capsicum</taxon>
    </lineage>
</organism>
<evidence type="ECO:0000256" key="4">
    <source>
        <dbReference type="SAM" id="MobiDB-lite"/>
    </source>
</evidence>
<feature type="transmembrane region" description="Helical" evidence="5">
    <location>
        <begin position="374"/>
        <end position="392"/>
    </location>
</feature>
<dbReference type="CDD" id="cd16495">
    <property type="entry name" value="RING_CH-C4HC3_MARCH"/>
    <property type="match status" value="1"/>
</dbReference>
<dbReference type="Proteomes" id="UP000224567">
    <property type="component" value="Unassembled WGS sequence"/>
</dbReference>
<keyword evidence="8" id="KW-1185">Reference proteome</keyword>
<gene>
    <name evidence="7" type="ORF">CQW23_15877</name>
</gene>
<dbReference type="GO" id="GO:0008270">
    <property type="term" value="F:zinc ion binding"/>
    <property type="evidence" value="ECO:0007669"/>
    <property type="project" value="UniProtKB-KW"/>
</dbReference>
<dbReference type="STRING" id="33114.A0A2G2WNG4"/>
<protein>
    <recommendedName>
        <fullName evidence="6">RING-CH-type domain-containing protein</fullName>
    </recommendedName>
</protein>
<dbReference type="AlphaFoldDB" id="A0A2G2WNG4"/>
<reference evidence="8" key="2">
    <citation type="journal article" date="2017" name="J. Anim. Genet.">
        <title>Multiple reference genome sequences of hot pepper reveal the massive evolution of plant disease resistance genes by retroduplication.</title>
        <authorList>
            <person name="Kim S."/>
            <person name="Park J."/>
            <person name="Yeom S.-I."/>
            <person name="Kim Y.-M."/>
            <person name="Seo E."/>
            <person name="Kim K.-T."/>
            <person name="Kim M.-S."/>
            <person name="Lee J.M."/>
            <person name="Cheong K."/>
            <person name="Shin H.-S."/>
            <person name="Kim S.-B."/>
            <person name="Han K."/>
            <person name="Lee J."/>
            <person name="Park M."/>
            <person name="Lee H.-A."/>
            <person name="Lee H.-Y."/>
            <person name="Lee Y."/>
            <person name="Oh S."/>
            <person name="Lee J.H."/>
            <person name="Choi E."/>
            <person name="Choi E."/>
            <person name="Lee S.E."/>
            <person name="Jeon J."/>
            <person name="Kim H."/>
            <person name="Choi G."/>
            <person name="Song H."/>
            <person name="Lee J."/>
            <person name="Lee S.-C."/>
            <person name="Kwon J.-K."/>
            <person name="Lee H.-Y."/>
            <person name="Koo N."/>
            <person name="Hong Y."/>
            <person name="Kim R.W."/>
            <person name="Kang W.-H."/>
            <person name="Huh J.H."/>
            <person name="Kang B.-C."/>
            <person name="Yang T.-J."/>
            <person name="Lee Y.-H."/>
            <person name="Bennetzen J.L."/>
            <person name="Choi D."/>
        </authorList>
    </citation>
    <scope>NUCLEOTIDE SEQUENCE [LARGE SCALE GENOMIC DNA]</scope>
    <source>
        <strain evidence="8">cv. PBC81</strain>
    </source>
</reference>
<evidence type="ECO:0000256" key="3">
    <source>
        <dbReference type="ARBA" id="ARBA00022833"/>
    </source>
</evidence>
<dbReference type="Pfam" id="PF16053">
    <property type="entry name" value="MRP-S34"/>
    <property type="match status" value="1"/>
</dbReference>
<sequence>MANALVNRAATVNQPTNFFRSSFSFLRNLSTATPTTTTTKDPSSADGPKKPKRKKRKNLFEVAQFLPNWGLGYHMAKTHWTGVSYEITKINLYKDGRHGKAWGLAYRDGLPIADAPKKISGVHKRCWKYIANLKKAEGSLDQIKQAEESTPSPDVQANVSGGDNANLGRNRRRQRRRRRRRRMPSMAGSSETTTDGSFRFSDSDSDQSWHSPLGSYRYEEQCGFSMRSEGNLVSCEEGKRGCCSLADEEIDLESGELELKVHKEVESSCRICHLSLLKCGGIGDDDQLLEPSGGMAIELGCSCKGDLAAAHKQCAETWFKIKGNTICEICGAAAVNVIGGQVSEANNATITNVGVSNAPVVLSETRRFCHGRRIMNFLLACMIFAFVISWLFHFKIFP</sequence>
<dbReference type="SMART" id="SM00744">
    <property type="entry name" value="RINGv"/>
    <property type="match status" value="1"/>
</dbReference>
<proteinExistence type="predicted"/>